<dbReference type="AlphaFoldDB" id="A0A1L1PDF5"/>
<gene>
    <name evidence="13" type="ORF">BN948_00183</name>
</gene>
<dbReference type="Proteomes" id="UP000028878">
    <property type="component" value="Unassembled WGS sequence"/>
</dbReference>
<dbReference type="SUPFAM" id="SSF89392">
    <property type="entry name" value="Prokaryotic lipoproteins and lipoprotein localization factors"/>
    <property type="match status" value="1"/>
</dbReference>
<proteinExistence type="inferred from homology"/>
<dbReference type="PROSITE" id="PS51318">
    <property type="entry name" value="TAT"/>
    <property type="match status" value="1"/>
</dbReference>
<evidence type="ECO:0000256" key="8">
    <source>
        <dbReference type="ARBA" id="ARBA00023136"/>
    </source>
</evidence>
<evidence type="ECO:0000256" key="1">
    <source>
        <dbReference type="ARBA" id="ARBA00004459"/>
    </source>
</evidence>
<dbReference type="PROSITE" id="PS51257">
    <property type="entry name" value="PROKAR_LIPOPROTEIN"/>
    <property type="match status" value="1"/>
</dbReference>
<organism evidence="13 14">
    <name type="scientific">Hydrogenophaga intermedia</name>
    <dbReference type="NCBI Taxonomy" id="65786"/>
    <lineage>
        <taxon>Bacteria</taxon>
        <taxon>Pseudomonadati</taxon>
        <taxon>Pseudomonadota</taxon>
        <taxon>Betaproteobacteria</taxon>
        <taxon>Burkholderiales</taxon>
        <taxon>Comamonadaceae</taxon>
        <taxon>Hydrogenophaga</taxon>
    </lineage>
</organism>
<keyword evidence="11" id="KW-0998">Cell outer membrane</keyword>
<evidence type="ECO:0000256" key="10">
    <source>
        <dbReference type="ARBA" id="ARBA00023186"/>
    </source>
</evidence>
<evidence type="ECO:0000256" key="7">
    <source>
        <dbReference type="ARBA" id="ARBA00022927"/>
    </source>
</evidence>
<dbReference type="GO" id="GO:0015031">
    <property type="term" value="P:protein transport"/>
    <property type="evidence" value="ECO:0007669"/>
    <property type="project" value="UniProtKB-KW"/>
</dbReference>
<name>A0A1L1PDF5_HYDIT</name>
<evidence type="ECO:0000256" key="9">
    <source>
        <dbReference type="ARBA" id="ARBA00023139"/>
    </source>
</evidence>
<evidence type="ECO:0000256" key="5">
    <source>
        <dbReference type="ARBA" id="ARBA00022448"/>
    </source>
</evidence>
<reference evidence="14" key="1">
    <citation type="submission" date="2014-02" db="EMBL/GenBank/DDBJ databases">
        <authorList>
            <person name="Gan H."/>
        </authorList>
    </citation>
    <scope>NUCLEOTIDE SEQUENCE [LARGE SCALE GENOMIC DNA]</scope>
    <source>
        <strain evidence="14">S1</strain>
    </source>
</reference>
<dbReference type="Gene3D" id="2.50.20.10">
    <property type="entry name" value="Lipoprotein localisation LolA/LolB/LppX"/>
    <property type="match status" value="1"/>
</dbReference>
<evidence type="ECO:0000256" key="12">
    <source>
        <dbReference type="ARBA" id="ARBA00023288"/>
    </source>
</evidence>
<dbReference type="InterPro" id="IPR029046">
    <property type="entry name" value="LolA/LolB/LppX"/>
</dbReference>
<protein>
    <recommendedName>
        <fullName evidence="4">Outer-membrane lipoprotein LolB</fullName>
    </recommendedName>
</protein>
<evidence type="ECO:0000256" key="11">
    <source>
        <dbReference type="ARBA" id="ARBA00023237"/>
    </source>
</evidence>
<evidence type="ECO:0000256" key="4">
    <source>
        <dbReference type="ARBA" id="ARBA00016202"/>
    </source>
</evidence>
<comment type="similarity">
    <text evidence="2">Belongs to the LolB family.</text>
</comment>
<keyword evidence="12 13" id="KW-0449">Lipoprotein</keyword>
<keyword evidence="9" id="KW-0564">Palmitate</keyword>
<dbReference type="InterPro" id="IPR004565">
    <property type="entry name" value="OM_lipoprot_LolB"/>
</dbReference>
<accession>A0A1L1PDF5</accession>
<evidence type="ECO:0000313" key="13">
    <source>
        <dbReference type="EMBL" id="CDN85789.1"/>
    </source>
</evidence>
<comment type="subcellular location">
    <subcellularLocation>
        <location evidence="1">Cell outer membrane</location>
        <topology evidence="1">Lipid-anchor</topology>
    </subcellularLocation>
</comment>
<keyword evidence="5" id="KW-0813">Transport</keyword>
<dbReference type="EMBL" id="CCAE010000001">
    <property type="protein sequence ID" value="CDN85789.1"/>
    <property type="molecule type" value="Genomic_DNA"/>
</dbReference>
<keyword evidence="8" id="KW-0472">Membrane</keyword>
<keyword evidence="14" id="KW-1185">Reference proteome</keyword>
<evidence type="ECO:0000256" key="3">
    <source>
        <dbReference type="ARBA" id="ARBA00011245"/>
    </source>
</evidence>
<evidence type="ECO:0000313" key="14">
    <source>
        <dbReference type="Proteomes" id="UP000028878"/>
    </source>
</evidence>
<keyword evidence="7" id="KW-0653">Protein transport</keyword>
<keyword evidence="6" id="KW-0732">Signal</keyword>
<evidence type="ECO:0000256" key="6">
    <source>
        <dbReference type="ARBA" id="ARBA00022729"/>
    </source>
</evidence>
<dbReference type="RefSeq" id="WP_009519904.1">
    <property type="nucleotide sequence ID" value="NZ_CCAE010000001.1"/>
</dbReference>
<dbReference type="GO" id="GO:0009279">
    <property type="term" value="C:cell outer membrane"/>
    <property type="evidence" value="ECO:0007669"/>
    <property type="project" value="UniProtKB-SubCell"/>
</dbReference>
<sequence length="164" mass="17626">MSLRPPLTRRTVVITLAAGLAGCATPRPRLPGEAAWSGRLALRVDSTPSQAFSALFDLRGSATQGELQLSSALGQTLATVRWSTQGAELQRGNETTRRDSLDALTTELSGAPLPVLAMFDWLQGRDAQAGGWRVDLSAHANGRLVARREQPLPSAELRLVFEQP</sequence>
<dbReference type="InterPro" id="IPR006311">
    <property type="entry name" value="TAT_signal"/>
</dbReference>
<evidence type="ECO:0000256" key="2">
    <source>
        <dbReference type="ARBA" id="ARBA00009696"/>
    </source>
</evidence>
<reference evidence="14" key="2">
    <citation type="submission" date="2014-11" db="EMBL/GenBank/DDBJ databases">
        <title>Draft genome sequence of Hydrogenophaga intermedia S1.</title>
        <authorList>
            <person name="Gan H.M."/>
            <person name="Chew T.H."/>
            <person name="Stolz A."/>
        </authorList>
    </citation>
    <scope>NUCLEOTIDE SEQUENCE [LARGE SCALE GENOMIC DNA]</scope>
    <source>
        <strain evidence="14">S1</strain>
    </source>
</reference>
<dbReference type="Pfam" id="PF03550">
    <property type="entry name" value="LolB"/>
    <property type="match status" value="1"/>
</dbReference>
<comment type="subunit">
    <text evidence="3">Monomer.</text>
</comment>
<keyword evidence="10" id="KW-0143">Chaperone</keyword>